<gene>
    <name evidence="1" type="ORF">CONCODRAFT_13223</name>
</gene>
<dbReference type="Proteomes" id="UP000070444">
    <property type="component" value="Unassembled WGS sequence"/>
</dbReference>
<dbReference type="EMBL" id="KQ964932">
    <property type="protein sequence ID" value="KXN65253.1"/>
    <property type="molecule type" value="Genomic_DNA"/>
</dbReference>
<dbReference type="SUPFAM" id="SSF53335">
    <property type="entry name" value="S-adenosyl-L-methionine-dependent methyltransferases"/>
    <property type="match status" value="1"/>
</dbReference>
<evidence type="ECO:0000313" key="2">
    <source>
        <dbReference type="Proteomes" id="UP000070444"/>
    </source>
</evidence>
<evidence type="ECO:0000313" key="1">
    <source>
        <dbReference type="EMBL" id="KXN65253.1"/>
    </source>
</evidence>
<dbReference type="OrthoDB" id="1523883at2759"/>
<name>A0A137NR54_CONC2</name>
<proteinExistence type="predicted"/>
<dbReference type="AlphaFoldDB" id="A0A137NR54"/>
<dbReference type="InterPro" id="IPR029063">
    <property type="entry name" value="SAM-dependent_MTases_sf"/>
</dbReference>
<sequence>MPSYRTLNHGLIHVNNNKDLELDDWANTLMDDCLKKWLELRYIELKHGGVLSFNIATSPHLHNLINEAWEKLLSNTNIKHEELAKVNIPVFNRVLGQSEKVINSISEKFKLVKGEVMENWVQFTRSTFNALFYNQIISGLSNYPQRFCDLKSMEQFYTQLENEFFEESEFISVYFEFELFLLQKL</sequence>
<keyword evidence="2" id="KW-1185">Reference proteome</keyword>
<protein>
    <submittedName>
        <fullName evidence="1">Uncharacterized protein</fullName>
    </submittedName>
</protein>
<organism evidence="1 2">
    <name type="scientific">Conidiobolus coronatus (strain ATCC 28846 / CBS 209.66 / NRRL 28638)</name>
    <name type="common">Delacroixia coronata</name>
    <dbReference type="NCBI Taxonomy" id="796925"/>
    <lineage>
        <taxon>Eukaryota</taxon>
        <taxon>Fungi</taxon>
        <taxon>Fungi incertae sedis</taxon>
        <taxon>Zoopagomycota</taxon>
        <taxon>Entomophthoromycotina</taxon>
        <taxon>Entomophthoromycetes</taxon>
        <taxon>Entomophthorales</taxon>
        <taxon>Ancylistaceae</taxon>
        <taxon>Conidiobolus</taxon>
    </lineage>
</organism>
<reference evidence="1 2" key="1">
    <citation type="journal article" date="2015" name="Genome Biol. Evol.">
        <title>Phylogenomic analyses indicate that early fungi evolved digesting cell walls of algal ancestors of land plants.</title>
        <authorList>
            <person name="Chang Y."/>
            <person name="Wang S."/>
            <person name="Sekimoto S."/>
            <person name="Aerts A.L."/>
            <person name="Choi C."/>
            <person name="Clum A."/>
            <person name="LaButti K.M."/>
            <person name="Lindquist E.A."/>
            <person name="Yee Ngan C."/>
            <person name="Ohm R.A."/>
            <person name="Salamov A.A."/>
            <person name="Grigoriev I.V."/>
            <person name="Spatafora J.W."/>
            <person name="Berbee M.L."/>
        </authorList>
    </citation>
    <scope>NUCLEOTIDE SEQUENCE [LARGE SCALE GENOMIC DNA]</scope>
    <source>
        <strain evidence="1 2">NRRL 28638</strain>
    </source>
</reference>
<accession>A0A137NR54</accession>